<feature type="transmembrane region" description="Helical" evidence="13">
    <location>
        <begin position="86"/>
        <end position="107"/>
    </location>
</feature>
<evidence type="ECO:0000313" key="16">
    <source>
        <dbReference type="Proteomes" id="UP000654913"/>
    </source>
</evidence>
<evidence type="ECO:0000256" key="5">
    <source>
        <dbReference type="ARBA" id="ARBA00022723"/>
    </source>
</evidence>
<evidence type="ECO:0000256" key="9">
    <source>
        <dbReference type="ARBA" id="ARBA00023004"/>
    </source>
</evidence>
<keyword evidence="10 13" id="KW-0472">Membrane</keyword>
<evidence type="ECO:0000256" key="11">
    <source>
        <dbReference type="ARBA" id="ARBA00037877"/>
    </source>
</evidence>
<reference evidence="15" key="1">
    <citation type="submission" date="2021-01" db="EMBL/GenBank/DDBJ databases">
        <authorList>
            <consortium name="Aspergillus puulaauensis MK2 genome sequencing consortium"/>
            <person name="Kazuki M."/>
            <person name="Futagami T."/>
        </authorList>
    </citation>
    <scope>NUCLEOTIDE SEQUENCE</scope>
    <source>
        <strain evidence="15">MK2</strain>
    </source>
</reference>
<reference evidence="15" key="2">
    <citation type="submission" date="2021-02" db="EMBL/GenBank/DDBJ databases">
        <title>Aspergillus puulaauensis MK2 genome sequence.</title>
        <authorList>
            <person name="Futagami T."/>
            <person name="Mori K."/>
            <person name="Kadooka C."/>
            <person name="Tanaka T."/>
        </authorList>
    </citation>
    <scope>NUCLEOTIDE SEQUENCE</scope>
    <source>
        <strain evidence="15">MK2</strain>
    </source>
</reference>
<evidence type="ECO:0000259" key="14">
    <source>
        <dbReference type="Pfam" id="PF00173"/>
    </source>
</evidence>
<dbReference type="Proteomes" id="UP000654913">
    <property type="component" value="Chromosome 4"/>
</dbReference>
<gene>
    <name evidence="15" type="ORF">APUU_41455A</name>
</gene>
<keyword evidence="4 13" id="KW-0812">Transmembrane</keyword>
<evidence type="ECO:0000256" key="3">
    <source>
        <dbReference type="ARBA" id="ARBA00022617"/>
    </source>
</evidence>
<keyword evidence="8" id="KW-0249">Electron transport</keyword>
<dbReference type="Pfam" id="PF00173">
    <property type="entry name" value="Cyt-b5"/>
    <property type="match status" value="1"/>
</dbReference>
<protein>
    <recommendedName>
        <fullName evidence="14">Cytochrome b5 heme-binding domain-containing protein</fullName>
    </recommendedName>
</protein>
<dbReference type="OrthoDB" id="260519at2759"/>
<evidence type="ECO:0000256" key="2">
    <source>
        <dbReference type="ARBA" id="ARBA00022448"/>
    </source>
</evidence>
<dbReference type="AlphaFoldDB" id="A0A7R7XNX0"/>
<keyword evidence="13" id="KW-1133">Transmembrane helix</keyword>
<dbReference type="PANTHER" id="PTHR19359:SF150">
    <property type="entry name" value="CYTOCHROME B5"/>
    <property type="match status" value="1"/>
</dbReference>
<dbReference type="GeneID" id="64975016"/>
<dbReference type="GO" id="GO:0020037">
    <property type="term" value="F:heme binding"/>
    <property type="evidence" value="ECO:0007669"/>
    <property type="project" value="TreeGrafter"/>
</dbReference>
<sequence>MSIRTFPYTTRAHCAGKEYANKRRGGDEFLLDQGGQDVTELFEDAEHSKEARQLLGTLLVGDVEDQCSPLTTKQGEQDKGSDLFHYYLYLVLLSLSVLLLACFAVPFDTLHKGLSKHS</sequence>
<dbReference type="KEGG" id="apuu:APUU_41455A"/>
<evidence type="ECO:0000256" key="6">
    <source>
        <dbReference type="ARBA" id="ARBA00022824"/>
    </source>
</evidence>
<evidence type="ECO:0000256" key="12">
    <source>
        <dbReference type="ARBA" id="ARBA00038168"/>
    </source>
</evidence>
<accession>A0A7R7XNX0</accession>
<comment type="subcellular location">
    <subcellularLocation>
        <location evidence="1">Endoplasmic reticulum membrane</location>
        <topology evidence="1">Single-pass membrane protein</topology>
        <orientation evidence="1">Cytoplasmic side</orientation>
    </subcellularLocation>
    <subcellularLocation>
        <location evidence="11">Microsome membrane</location>
        <topology evidence="11">Single-pass membrane protein</topology>
        <orientation evidence="11">Cytoplasmic side</orientation>
    </subcellularLocation>
</comment>
<keyword evidence="6" id="KW-0256">Endoplasmic reticulum</keyword>
<evidence type="ECO:0000256" key="4">
    <source>
        <dbReference type="ARBA" id="ARBA00022692"/>
    </source>
</evidence>
<keyword evidence="7" id="KW-0492">Microsome</keyword>
<comment type="similarity">
    <text evidence="12">Belongs to the cytochrome b5 family.</text>
</comment>
<dbReference type="InterPro" id="IPR036400">
    <property type="entry name" value="Cyt_B5-like_heme/steroid_sf"/>
</dbReference>
<dbReference type="InterPro" id="IPR001199">
    <property type="entry name" value="Cyt_B5-like_heme/steroid-bd"/>
</dbReference>
<keyword evidence="3" id="KW-0349">Heme</keyword>
<dbReference type="RefSeq" id="XP_041557205.1">
    <property type="nucleotide sequence ID" value="XM_041704639.1"/>
</dbReference>
<feature type="domain" description="Cytochrome b5 heme-binding" evidence="14">
    <location>
        <begin position="18"/>
        <end position="63"/>
    </location>
</feature>
<evidence type="ECO:0000313" key="15">
    <source>
        <dbReference type="EMBL" id="BCS25011.1"/>
    </source>
</evidence>
<dbReference type="Gene3D" id="3.10.120.10">
    <property type="entry name" value="Cytochrome b5-like heme/steroid binding domain"/>
    <property type="match status" value="1"/>
</dbReference>
<evidence type="ECO:0000256" key="1">
    <source>
        <dbReference type="ARBA" id="ARBA00004131"/>
    </source>
</evidence>
<evidence type="ECO:0000256" key="8">
    <source>
        <dbReference type="ARBA" id="ARBA00022982"/>
    </source>
</evidence>
<evidence type="ECO:0000256" key="7">
    <source>
        <dbReference type="ARBA" id="ARBA00022848"/>
    </source>
</evidence>
<keyword evidence="2" id="KW-0813">Transport</keyword>
<dbReference type="GO" id="GO:0005789">
    <property type="term" value="C:endoplasmic reticulum membrane"/>
    <property type="evidence" value="ECO:0007669"/>
    <property type="project" value="UniProtKB-SubCell"/>
</dbReference>
<evidence type="ECO:0000256" key="13">
    <source>
        <dbReference type="SAM" id="Phobius"/>
    </source>
</evidence>
<organism evidence="15 16">
    <name type="scientific">Aspergillus puulaauensis</name>
    <dbReference type="NCBI Taxonomy" id="1220207"/>
    <lineage>
        <taxon>Eukaryota</taxon>
        <taxon>Fungi</taxon>
        <taxon>Dikarya</taxon>
        <taxon>Ascomycota</taxon>
        <taxon>Pezizomycotina</taxon>
        <taxon>Eurotiomycetes</taxon>
        <taxon>Eurotiomycetidae</taxon>
        <taxon>Eurotiales</taxon>
        <taxon>Aspergillaceae</taxon>
        <taxon>Aspergillus</taxon>
    </lineage>
</organism>
<dbReference type="SUPFAM" id="SSF55856">
    <property type="entry name" value="Cytochrome b5-like heme/steroid binding domain"/>
    <property type="match status" value="1"/>
</dbReference>
<keyword evidence="16" id="KW-1185">Reference proteome</keyword>
<dbReference type="InterPro" id="IPR050668">
    <property type="entry name" value="Cytochrome_b5"/>
</dbReference>
<proteinExistence type="inferred from homology"/>
<dbReference type="GO" id="GO:0046872">
    <property type="term" value="F:metal ion binding"/>
    <property type="evidence" value="ECO:0007669"/>
    <property type="project" value="UniProtKB-KW"/>
</dbReference>
<evidence type="ECO:0000256" key="10">
    <source>
        <dbReference type="ARBA" id="ARBA00023136"/>
    </source>
</evidence>
<keyword evidence="5" id="KW-0479">Metal-binding</keyword>
<dbReference type="PANTHER" id="PTHR19359">
    <property type="entry name" value="CYTOCHROME B5"/>
    <property type="match status" value="1"/>
</dbReference>
<dbReference type="EMBL" id="AP024446">
    <property type="protein sequence ID" value="BCS25011.1"/>
    <property type="molecule type" value="Genomic_DNA"/>
</dbReference>
<keyword evidence="9" id="KW-0408">Iron</keyword>
<name>A0A7R7XNX0_9EURO</name>